<sequence>MRNVNLGFSKIRFLHIFFIFVLVFMWNTAVLQCKGKESKPFDSTQKSDIKSSGAIADKVLNELKNNPKLATGVQVKIVSNSGIVSMTGYTTTLMQRQIIAETLEKIEGVEHLESSVFVQPRIISEDQFIREMHDAIKNIPGLSEPDKIQISIKNGEVLLQGITDDVNTIWTITDVIMNVPGILNIDNQIAVKQGKSPEPESDDMILKKVLAELKKIPELNLASIDVKVRKGQAIISGSLPSPEILYSVKTAVTTVTKYEPDTNNLVAIFKTGSFESPEPTSNNELRDNINKVLKGISDLDTSKITVSVSEGKVTLEGSVKNEDMISKIKEAIVGVPGVNFIVVNLEIK</sequence>
<feature type="transmembrane region" description="Helical" evidence="1">
    <location>
        <begin position="12"/>
        <end position="31"/>
    </location>
</feature>
<evidence type="ECO:0000256" key="1">
    <source>
        <dbReference type="SAM" id="Phobius"/>
    </source>
</evidence>
<reference evidence="3 4" key="1">
    <citation type="journal article" date="2016" name="Nat. Commun.">
        <title>Thousands of microbial genomes shed light on interconnected biogeochemical processes in an aquifer system.</title>
        <authorList>
            <person name="Anantharaman K."/>
            <person name="Brown C.T."/>
            <person name="Hug L.A."/>
            <person name="Sharon I."/>
            <person name="Castelle C.J."/>
            <person name="Probst A.J."/>
            <person name="Thomas B.C."/>
            <person name="Singh A."/>
            <person name="Wilkins M.J."/>
            <person name="Karaoz U."/>
            <person name="Brodie E.L."/>
            <person name="Williams K.H."/>
            <person name="Hubbard S.S."/>
            <person name="Banfield J.F."/>
        </authorList>
    </citation>
    <scope>NUCLEOTIDE SEQUENCE [LARGE SCALE GENOMIC DNA]</scope>
</reference>
<dbReference type="PROSITE" id="PS50914">
    <property type="entry name" value="BON"/>
    <property type="match status" value="3"/>
</dbReference>
<keyword evidence="1" id="KW-0472">Membrane</keyword>
<evidence type="ECO:0000313" key="3">
    <source>
        <dbReference type="EMBL" id="OGL44313.1"/>
    </source>
</evidence>
<protein>
    <recommendedName>
        <fullName evidence="2">BON domain-containing protein</fullName>
    </recommendedName>
</protein>
<dbReference type="InterPro" id="IPR007055">
    <property type="entry name" value="BON_dom"/>
</dbReference>
<name>A0A1F7RRZ5_9BACT</name>
<organism evidence="3 4">
    <name type="scientific">Candidatus Schekmanbacteria bacterium RBG_13_48_7</name>
    <dbReference type="NCBI Taxonomy" id="1817878"/>
    <lineage>
        <taxon>Bacteria</taxon>
        <taxon>Candidatus Schekmaniibacteriota</taxon>
    </lineage>
</organism>
<dbReference type="Gene3D" id="3.30.1340.30">
    <property type="match status" value="1"/>
</dbReference>
<keyword evidence="1" id="KW-0812">Transmembrane</keyword>
<evidence type="ECO:0000313" key="4">
    <source>
        <dbReference type="Proteomes" id="UP000179266"/>
    </source>
</evidence>
<dbReference type="PANTHER" id="PTHR34606:SF15">
    <property type="entry name" value="BON DOMAIN-CONTAINING PROTEIN"/>
    <property type="match status" value="1"/>
</dbReference>
<dbReference type="PANTHER" id="PTHR34606">
    <property type="entry name" value="BON DOMAIN-CONTAINING PROTEIN"/>
    <property type="match status" value="1"/>
</dbReference>
<dbReference type="EMBL" id="MGDD01000230">
    <property type="protein sequence ID" value="OGL44313.1"/>
    <property type="molecule type" value="Genomic_DNA"/>
</dbReference>
<keyword evidence="1" id="KW-1133">Transmembrane helix</keyword>
<evidence type="ECO:0000259" key="2">
    <source>
        <dbReference type="PROSITE" id="PS50914"/>
    </source>
</evidence>
<dbReference type="AlphaFoldDB" id="A0A1F7RRZ5"/>
<feature type="domain" description="BON" evidence="2">
    <location>
        <begin position="124"/>
        <end position="193"/>
    </location>
</feature>
<dbReference type="Pfam" id="PF04972">
    <property type="entry name" value="BON"/>
    <property type="match status" value="4"/>
</dbReference>
<dbReference type="InterPro" id="IPR051686">
    <property type="entry name" value="Lipoprotein_DolP"/>
</dbReference>
<dbReference type="Proteomes" id="UP000179266">
    <property type="component" value="Unassembled WGS sequence"/>
</dbReference>
<accession>A0A1F7RRZ5</accession>
<gene>
    <name evidence="3" type="ORF">A2161_22585</name>
</gene>
<feature type="domain" description="BON" evidence="2">
    <location>
        <begin position="51"/>
        <end position="120"/>
    </location>
</feature>
<proteinExistence type="predicted"/>
<feature type="domain" description="BON" evidence="2">
    <location>
        <begin position="281"/>
        <end position="348"/>
    </location>
</feature>
<comment type="caution">
    <text evidence="3">The sequence shown here is derived from an EMBL/GenBank/DDBJ whole genome shotgun (WGS) entry which is preliminary data.</text>
</comment>